<dbReference type="SUPFAM" id="SSF53474">
    <property type="entry name" value="alpha/beta-Hydrolases"/>
    <property type="match status" value="1"/>
</dbReference>
<accession>A0A1E3KVW2</accession>
<protein>
    <submittedName>
        <fullName evidence="1">Uncharacterized protein</fullName>
    </submittedName>
</protein>
<dbReference type="Proteomes" id="UP000094892">
    <property type="component" value="Unassembled WGS sequence"/>
</dbReference>
<name>A0A1E3KVW2_LACPN</name>
<evidence type="ECO:0000313" key="2">
    <source>
        <dbReference type="Proteomes" id="UP000094892"/>
    </source>
</evidence>
<dbReference type="Gene3D" id="3.40.50.1820">
    <property type="entry name" value="alpha/beta hydrolase"/>
    <property type="match status" value="1"/>
</dbReference>
<organism evidence="1 2">
    <name type="scientific">Lactiplantibacillus plantarum</name>
    <name type="common">Lactobacillus plantarum</name>
    <dbReference type="NCBI Taxonomy" id="1590"/>
    <lineage>
        <taxon>Bacteria</taxon>
        <taxon>Bacillati</taxon>
        <taxon>Bacillota</taxon>
        <taxon>Bacilli</taxon>
        <taxon>Lactobacillales</taxon>
        <taxon>Lactobacillaceae</taxon>
        <taxon>Lactiplantibacillus</taxon>
    </lineage>
</organism>
<dbReference type="EMBL" id="MCOL01000001">
    <property type="protein sequence ID" value="ODO63014.1"/>
    <property type="molecule type" value="Genomic_DNA"/>
</dbReference>
<sequence>MIRYEREKENMTTRKKWTIALIAFLTVIVIGVAGGSFYLYHFAFEPTPKVLNHSSSKSKSKLKQNQAWLKRVNKQTWHETSATDHLKLVADYVPAAHRTTKTIIVAHGYMGNKEQMASYIRLWHRQGYNVLAPDDRGNGQSQGDYYGFGWPDRLDYLKWTRQVIRRVGQNSQIGLFGVSMGGATVMMMSGEKLPSQVKAIIEDCGYTSVGDELGYELNQLYHLPKFPLLYTASWVAQAKAHFNFMTASSVNQLKKNKLPIFFIHGAKDTFVPTKMVYQNYRATTVKSKQLWVAPGAGHAESYTRYPQLYQQKVSQFMAKYLK</sequence>
<reference evidence="1 2" key="1">
    <citation type="submission" date="2016-08" db="EMBL/GenBank/DDBJ databases">
        <title>Genome sequencing of Lactobacillus plantarum JSA22, isolated from fermented soybean paste.</title>
        <authorList>
            <person name="Choi H.S."/>
        </authorList>
    </citation>
    <scope>NUCLEOTIDE SEQUENCE [LARGE SCALE GENOMIC DNA]</scope>
    <source>
        <strain evidence="1 2">JSA22</strain>
    </source>
</reference>
<dbReference type="PANTHER" id="PTHR43358">
    <property type="entry name" value="ALPHA/BETA-HYDROLASE"/>
    <property type="match status" value="1"/>
</dbReference>
<dbReference type="Pfam" id="PF12146">
    <property type="entry name" value="Hydrolase_4"/>
    <property type="match status" value="1"/>
</dbReference>
<dbReference type="InterPro" id="IPR029058">
    <property type="entry name" value="AB_hydrolase_fold"/>
</dbReference>
<gene>
    <name evidence="1" type="ORF">LPJSA22_03035</name>
</gene>
<dbReference type="InterPro" id="IPR052920">
    <property type="entry name" value="DNA-binding_regulatory"/>
</dbReference>
<dbReference type="InterPro" id="IPR022742">
    <property type="entry name" value="Hydrolase_4"/>
</dbReference>
<evidence type="ECO:0000313" key="1">
    <source>
        <dbReference type="EMBL" id="ODO63014.1"/>
    </source>
</evidence>
<dbReference type="PANTHER" id="PTHR43358:SF4">
    <property type="entry name" value="ALPHA_BETA HYDROLASE FOLD-1 DOMAIN-CONTAINING PROTEIN"/>
    <property type="match status" value="1"/>
</dbReference>
<dbReference type="PATRIC" id="fig|1590.306.peg.3063"/>
<proteinExistence type="predicted"/>
<comment type="caution">
    <text evidence="1">The sequence shown here is derived from an EMBL/GenBank/DDBJ whole genome shotgun (WGS) entry which is preliminary data.</text>
</comment>
<dbReference type="AlphaFoldDB" id="A0A1E3KVW2"/>